<dbReference type="PANTHER" id="PTHR46599">
    <property type="entry name" value="PIGGYBAC TRANSPOSABLE ELEMENT-DERIVED PROTEIN 4"/>
    <property type="match status" value="1"/>
</dbReference>
<comment type="caution">
    <text evidence="3">The sequence shown here is derived from an EMBL/GenBank/DDBJ whole genome shotgun (WGS) entry which is preliminary data.</text>
</comment>
<dbReference type="AlphaFoldDB" id="A0AAN9B6I7"/>
<protein>
    <recommendedName>
        <fullName evidence="2">PiggyBac transposable element-derived protein domain-containing protein</fullName>
    </recommendedName>
</protein>
<sequence>MADGDNRADRPGLFDVFMDEDGAEEDGENESDDSDFDVGDNQDQELNSDESDEASDDNAPPPPPPPPPAQQDNWIVVIDEPVEPEPDQNRANGRFAFTVRQPGPQNAPLNGDPIDFFGLFFDDEMWRLLVRHTNAYARTYLAQPEQVLWIQMHPHSRLKRWPQDGITIVDIKKYLGLSLNMGLNKKLDQQKYWTTRASQRMPFFGATMGQRMFLLISRMFHVNSGAVIPRGEPGFDPWHKVRPVLDALNAAFKRAYKPSREISIDESMIGMKNRCAMIQFMPNKRHARFGIKKFQLCDSANGYVCHVDLYAGRQLDVVYDEGQAHGVVMNLMTVCSVLNKGYHLFTDNFYTKPRLADVLSAVQTYLTGTVRSNSRGLGAVIQEARPPVGGTLFARQGGKVCVAFREKRSQRKPVLCLSTFFNARNEQREIRGREKTKPAMIFGYNAHMGGVDLSDKKVCHIAAERATRRYWVKVFRNLLDIAVLNAFEVYRLSTPEALQMSKYDFVVSIVESLCAVQGQQQPVQPEPVRPVAPLHRIVLLPGRKERDCVVCSDRTGRGRKRARHWCPGCEAGCHELCEPRLEHYRRVPQRGRGGGRGHRGRGGRGRGHDLQVAGDGDAD</sequence>
<feature type="compositionally biased region" description="Acidic residues" evidence="1">
    <location>
        <begin position="17"/>
        <end position="56"/>
    </location>
</feature>
<dbReference type="Proteomes" id="UP001374579">
    <property type="component" value="Unassembled WGS sequence"/>
</dbReference>
<feature type="domain" description="PiggyBac transposable element-derived protein" evidence="2">
    <location>
        <begin position="112"/>
        <end position="487"/>
    </location>
</feature>
<dbReference type="EMBL" id="JBAMIC010000011">
    <property type="protein sequence ID" value="KAK7099673.1"/>
    <property type="molecule type" value="Genomic_DNA"/>
</dbReference>
<feature type="region of interest" description="Disordered" evidence="1">
    <location>
        <begin position="1"/>
        <end position="72"/>
    </location>
</feature>
<feature type="compositionally biased region" description="Basic and acidic residues" evidence="1">
    <location>
        <begin position="1"/>
        <end position="12"/>
    </location>
</feature>
<dbReference type="PANTHER" id="PTHR46599:SF3">
    <property type="entry name" value="PIGGYBAC TRANSPOSABLE ELEMENT-DERIVED PROTEIN 4"/>
    <property type="match status" value="1"/>
</dbReference>
<proteinExistence type="predicted"/>
<evidence type="ECO:0000313" key="3">
    <source>
        <dbReference type="EMBL" id="KAK7099673.1"/>
    </source>
</evidence>
<feature type="compositionally biased region" description="Basic residues" evidence="1">
    <location>
        <begin position="587"/>
        <end position="605"/>
    </location>
</feature>
<dbReference type="Pfam" id="PF13843">
    <property type="entry name" value="DDE_Tnp_1_7"/>
    <property type="match status" value="1"/>
</dbReference>
<evidence type="ECO:0000259" key="2">
    <source>
        <dbReference type="Pfam" id="PF13843"/>
    </source>
</evidence>
<dbReference type="InterPro" id="IPR029526">
    <property type="entry name" value="PGBD"/>
</dbReference>
<name>A0AAN9B6I7_9CAEN</name>
<feature type="region of interest" description="Disordered" evidence="1">
    <location>
        <begin position="587"/>
        <end position="619"/>
    </location>
</feature>
<evidence type="ECO:0000313" key="4">
    <source>
        <dbReference type="Proteomes" id="UP001374579"/>
    </source>
</evidence>
<reference evidence="3 4" key="1">
    <citation type="submission" date="2024-02" db="EMBL/GenBank/DDBJ databases">
        <title>Chromosome-scale genome assembly of the rough periwinkle Littorina saxatilis.</title>
        <authorList>
            <person name="De Jode A."/>
            <person name="Faria R."/>
            <person name="Formenti G."/>
            <person name="Sims Y."/>
            <person name="Smith T.P."/>
            <person name="Tracey A."/>
            <person name="Wood J.M.D."/>
            <person name="Zagrodzka Z.B."/>
            <person name="Johannesson K."/>
            <person name="Butlin R.K."/>
            <person name="Leder E.H."/>
        </authorList>
    </citation>
    <scope>NUCLEOTIDE SEQUENCE [LARGE SCALE GENOMIC DNA]</scope>
    <source>
        <strain evidence="3">Snail1</strain>
        <tissue evidence="3">Muscle</tissue>
    </source>
</reference>
<organism evidence="3 4">
    <name type="scientific">Littorina saxatilis</name>
    <dbReference type="NCBI Taxonomy" id="31220"/>
    <lineage>
        <taxon>Eukaryota</taxon>
        <taxon>Metazoa</taxon>
        <taxon>Spiralia</taxon>
        <taxon>Lophotrochozoa</taxon>
        <taxon>Mollusca</taxon>
        <taxon>Gastropoda</taxon>
        <taxon>Caenogastropoda</taxon>
        <taxon>Littorinimorpha</taxon>
        <taxon>Littorinoidea</taxon>
        <taxon>Littorinidae</taxon>
        <taxon>Littorina</taxon>
    </lineage>
</organism>
<accession>A0AAN9B6I7</accession>
<gene>
    <name evidence="3" type="ORF">V1264_022751</name>
</gene>
<keyword evidence="4" id="KW-1185">Reference proteome</keyword>
<feature type="compositionally biased region" description="Pro residues" evidence="1">
    <location>
        <begin position="59"/>
        <end position="69"/>
    </location>
</feature>
<evidence type="ECO:0000256" key="1">
    <source>
        <dbReference type="SAM" id="MobiDB-lite"/>
    </source>
</evidence>